<dbReference type="Proteomes" id="UP000256690">
    <property type="component" value="Unassembled WGS sequence"/>
</dbReference>
<evidence type="ECO:0000313" key="2">
    <source>
        <dbReference type="EMBL" id="RDW81359.1"/>
    </source>
</evidence>
<accession>A0A3D8S4Z5</accession>
<feature type="compositionally biased region" description="Basic and acidic residues" evidence="1">
    <location>
        <begin position="331"/>
        <end position="340"/>
    </location>
</feature>
<organism evidence="2 3">
    <name type="scientific">Aspergillus mulundensis</name>
    <dbReference type="NCBI Taxonomy" id="1810919"/>
    <lineage>
        <taxon>Eukaryota</taxon>
        <taxon>Fungi</taxon>
        <taxon>Dikarya</taxon>
        <taxon>Ascomycota</taxon>
        <taxon>Pezizomycotina</taxon>
        <taxon>Eurotiomycetes</taxon>
        <taxon>Eurotiomycetidae</taxon>
        <taxon>Eurotiales</taxon>
        <taxon>Aspergillaceae</taxon>
        <taxon>Aspergillus</taxon>
        <taxon>Aspergillus subgen. Nidulantes</taxon>
    </lineage>
</organism>
<feature type="compositionally biased region" description="Basic and acidic residues" evidence="1">
    <location>
        <begin position="299"/>
        <end position="322"/>
    </location>
</feature>
<dbReference type="OrthoDB" id="4497138at2759"/>
<feature type="region of interest" description="Disordered" evidence="1">
    <location>
        <begin position="280"/>
        <end position="340"/>
    </location>
</feature>
<dbReference type="GeneID" id="38115286"/>
<dbReference type="EMBL" id="PVWQ01000005">
    <property type="protein sequence ID" value="RDW81359.1"/>
    <property type="molecule type" value="Genomic_DNA"/>
</dbReference>
<feature type="compositionally biased region" description="Basic residues" evidence="1">
    <location>
        <begin position="462"/>
        <end position="474"/>
    </location>
</feature>
<sequence>MAQRLDTEALASSEDLFTLERIDQDGLSPRKPSVILVCPSVTTSGTSSFTTRYFSILAKMLRDAHLIFAFNVADIHRILSDEVIADSIAGFVVTDARVMGVDTGSGAGTDVGVSTRGTCRDTREDQDAETVAMSNMLKDIVQGKYAYGYEKPQEKPKVTGRKNRNRGLIPEFPTGTNTVHGISNRRPRNTPRDWTVVFAFDFPAQAACHPLRFGKYMLETFGLGWRICGATKTKWQLCINEPCLKKMGERVYRGDKYEIRAVFLDGVVENDKVLIVKKKTEHDQKDESQKKKQKASRCTVRERRRNEAKEHDDMEMAERVSSDETDSTTGEEPKFRIERVEVSDRHGGWRLAADANGPFLPAPGEDVEMLTPMIRAELRREERDWADDELTTGEDSDCDDKIEVDEGGCDEDDEGEDSTSSSSSSSDDDNNPNPTRNTRTIYLNPDQRGQKSDSDADDVQSPKKKKQKRSYKPAKRIANCPVALHDVRSWLEKGDQRVRVYGYVGFVGHVEDNRSMASLILGMCGVRNTAPLPQRLATWLRENRLR</sequence>
<keyword evidence="3" id="KW-1185">Reference proteome</keyword>
<feature type="compositionally biased region" description="Acidic residues" evidence="1">
    <location>
        <begin position="384"/>
        <end position="417"/>
    </location>
</feature>
<name>A0A3D8S4Z5_9EURO</name>
<gene>
    <name evidence="2" type="ORF">DSM5745_04916</name>
</gene>
<protein>
    <submittedName>
        <fullName evidence="2">Uncharacterized protein</fullName>
    </submittedName>
</protein>
<evidence type="ECO:0000313" key="3">
    <source>
        <dbReference type="Proteomes" id="UP000256690"/>
    </source>
</evidence>
<feature type="compositionally biased region" description="Low complexity" evidence="1">
    <location>
        <begin position="418"/>
        <end position="440"/>
    </location>
</feature>
<proteinExistence type="predicted"/>
<evidence type="ECO:0000256" key="1">
    <source>
        <dbReference type="SAM" id="MobiDB-lite"/>
    </source>
</evidence>
<feature type="region of interest" description="Disordered" evidence="1">
    <location>
        <begin position="380"/>
        <end position="474"/>
    </location>
</feature>
<dbReference type="AlphaFoldDB" id="A0A3D8S4Z5"/>
<feature type="compositionally biased region" description="Basic and acidic residues" evidence="1">
    <location>
        <begin position="280"/>
        <end position="290"/>
    </location>
</feature>
<reference evidence="2 3" key="1">
    <citation type="journal article" date="2018" name="IMA Fungus">
        <title>IMA Genome-F 9: Draft genome sequence of Annulohypoxylon stygium, Aspergillus mulundensis, Berkeleyomyces basicola (syn. Thielaviopsis basicola), Ceratocystis smalleyi, two Cercospora beticola strains, Coleophoma cylindrospora, Fusarium fracticaudum, Phialophora cf. hyalina, and Morchella septimelata.</title>
        <authorList>
            <person name="Wingfield B.D."/>
            <person name="Bills G.F."/>
            <person name="Dong Y."/>
            <person name="Huang W."/>
            <person name="Nel W.J."/>
            <person name="Swalarsk-Parry B.S."/>
            <person name="Vaghefi N."/>
            <person name="Wilken P.M."/>
            <person name="An Z."/>
            <person name="de Beer Z.W."/>
            <person name="De Vos L."/>
            <person name="Chen L."/>
            <person name="Duong T.A."/>
            <person name="Gao Y."/>
            <person name="Hammerbacher A."/>
            <person name="Kikkert J.R."/>
            <person name="Li Y."/>
            <person name="Li H."/>
            <person name="Li K."/>
            <person name="Li Q."/>
            <person name="Liu X."/>
            <person name="Ma X."/>
            <person name="Naidoo K."/>
            <person name="Pethybridge S.J."/>
            <person name="Sun J."/>
            <person name="Steenkamp E.T."/>
            <person name="van der Nest M.A."/>
            <person name="van Wyk S."/>
            <person name="Wingfield M.J."/>
            <person name="Xiong C."/>
            <person name="Yue Q."/>
            <person name="Zhang X."/>
        </authorList>
    </citation>
    <scope>NUCLEOTIDE SEQUENCE [LARGE SCALE GENOMIC DNA]</scope>
    <source>
        <strain evidence="2 3">DSM 5745</strain>
    </source>
</reference>
<comment type="caution">
    <text evidence="2">The sequence shown here is derived from an EMBL/GenBank/DDBJ whole genome shotgun (WGS) entry which is preliminary data.</text>
</comment>
<dbReference type="RefSeq" id="XP_026604412.1">
    <property type="nucleotide sequence ID" value="XM_026746932.1"/>
</dbReference>
<feature type="region of interest" description="Disordered" evidence="1">
    <location>
        <begin position="152"/>
        <end position="187"/>
    </location>
</feature>